<feature type="transmembrane region" description="Helical" evidence="22">
    <location>
        <begin position="441"/>
        <end position="460"/>
    </location>
</feature>
<evidence type="ECO:0000256" key="17">
    <source>
        <dbReference type="ARBA" id="ARBA00039861"/>
    </source>
</evidence>
<comment type="catalytic activity">
    <reaction evidence="14">
        <text>D-glucose(out) + 2 Na(+)(out) = D-glucose(in) + 2 Na(+)(in)</text>
        <dbReference type="Rhea" id="RHEA:70495"/>
        <dbReference type="ChEBI" id="CHEBI:4167"/>
        <dbReference type="ChEBI" id="CHEBI:29101"/>
    </reaction>
</comment>
<comment type="caution">
    <text evidence="23">The sequence shown here is derived from an EMBL/GenBank/DDBJ whole genome shotgun (WGS) entry which is preliminary data.</text>
</comment>
<keyword evidence="5 22" id="KW-0812">Transmembrane</keyword>
<feature type="transmembrane region" description="Helical" evidence="22">
    <location>
        <begin position="268"/>
        <end position="286"/>
    </location>
</feature>
<evidence type="ECO:0000256" key="6">
    <source>
        <dbReference type="ARBA" id="ARBA00022703"/>
    </source>
</evidence>
<dbReference type="PANTHER" id="PTHR11819:SF171">
    <property type="entry name" value="SODIUM_MYO-INOSITOL COTRANSPORTER 2"/>
    <property type="match status" value="1"/>
</dbReference>
<dbReference type="PROSITE" id="PS50283">
    <property type="entry name" value="NA_SOLUT_SYMP_3"/>
    <property type="match status" value="1"/>
</dbReference>
<reference evidence="23" key="2">
    <citation type="submission" date="2004-02" db="EMBL/GenBank/DDBJ databases">
        <authorList>
            <consortium name="Genoscope"/>
            <consortium name="Whitehead Institute Centre for Genome Research"/>
        </authorList>
    </citation>
    <scope>NUCLEOTIDE SEQUENCE</scope>
</reference>
<evidence type="ECO:0000256" key="15">
    <source>
        <dbReference type="ARBA" id="ARBA00036849"/>
    </source>
</evidence>
<evidence type="ECO:0000256" key="1">
    <source>
        <dbReference type="ARBA" id="ARBA00004424"/>
    </source>
</evidence>
<accession>Q4RJJ2</accession>
<feature type="non-terminal residue" evidence="23">
    <location>
        <position position="1"/>
    </location>
</feature>
<dbReference type="OrthoDB" id="6132759at2759"/>
<keyword evidence="9" id="KW-0915">Sodium</keyword>
<evidence type="ECO:0000313" key="23">
    <source>
        <dbReference type="EMBL" id="CAG11440.1"/>
    </source>
</evidence>
<keyword evidence="10" id="KW-0406">Ion transport</keyword>
<comment type="catalytic activity">
    <reaction evidence="13">
        <text>myo-inositol(out) + 2 Na(+)(out) = myo-inositol(in) + 2 Na(+)(in)</text>
        <dbReference type="Rhea" id="RHEA:72987"/>
        <dbReference type="ChEBI" id="CHEBI:17268"/>
        <dbReference type="ChEBI" id="CHEBI:29101"/>
    </reaction>
</comment>
<comment type="function">
    <text evidence="20">Involved in the sodium-dependent cotransport of myo-inositol (MI) with a Na(+):MI stoichiometry of 2:1. Exclusively responsible for apical MI transport and absorption in intestine. Can also transport D-chiro-inositol (DCI) but not L-fucose. Exhibits stereospecific cotransport of both D-glucose and D-xylose. May induce apoptosis through the TNF-alpha, PDCD1 pathway. May play a role in the regulation of MI concentration in serum, involving reabsorption in at least the proximal tubule of the kidney.</text>
</comment>
<evidence type="ECO:0000256" key="14">
    <source>
        <dbReference type="ARBA" id="ARBA00036672"/>
    </source>
</evidence>
<feature type="transmembrane region" description="Helical" evidence="22">
    <location>
        <begin position="142"/>
        <end position="168"/>
    </location>
</feature>
<evidence type="ECO:0000256" key="4">
    <source>
        <dbReference type="ARBA" id="ARBA00022475"/>
    </source>
</evidence>
<comment type="similarity">
    <text evidence="2 21">Belongs to the sodium:solute symporter (SSF) (TC 2.A.21) family.</text>
</comment>
<evidence type="ECO:0000256" key="7">
    <source>
        <dbReference type="ARBA" id="ARBA00022847"/>
    </source>
</evidence>
<comment type="subcellular location">
    <subcellularLocation>
        <location evidence="1">Apical cell membrane</location>
        <topology evidence="1">Multi-pass membrane protein</topology>
    </subcellularLocation>
</comment>
<dbReference type="InterPro" id="IPR038377">
    <property type="entry name" value="Na/Glc_symporter_sf"/>
</dbReference>
<evidence type="ECO:0000256" key="10">
    <source>
        <dbReference type="ARBA" id="ARBA00023065"/>
    </source>
</evidence>
<keyword evidence="8 22" id="KW-1133">Transmembrane helix</keyword>
<name>Q4RJJ2_TETNG</name>
<comment type="catalytic activity">
    <reaction evidence="16">
        <text>D-xylose(out) + 2 Na(+)(out) = D-xylose(in) + 2 Na(+)(in)</text>
        <dbReference type="Rhea" id="RHEA:73367"/>
        <dbReference type="ChEBI" id="CHEBI:29101"/>
        <dbReference type="ChEBI" id="CHEBI:53455"/>
    </reaction>
</comment>
<feature type="transmembrane region" description="Helical" evidence="22">
    <location>
        <begin position="503"/>
        <end position="525"/>
    </location>
</feature>
<evidence type="ECO:0000256" key="20">
    <source>
        <dbReference type="ARBA" id="ARBA00045715"/>
    </source>
</evidence>
<dbReference type="Gene3D" id="1.20.1730.10">
    <property type="entry name" value="Sodium/glucose cotransporter"/>
    <property type="match status" value="1"/>
</dbReference>
<dbReference type="AlphaFoldDB" id="Q4RJJ2"/>
<proteinExistence type="inferred from homology"/>
<dbReference type="NCBIfam" id="TIGR00813">
    <property type="entry name" value="sss"/>
    <property type="match status" value="1"/>
</dbReference>
<evidence type="ECO:0000256" key="13">
    <source>
        <dbReference type="ARBA" id="ARBA00036654"/>
    </source>
</evidence>
<feature type="transmembrane region" description="Helical" evidence="22">
    <location>
        <begin position="204"/>
        <end position="222"/>
    </location>
</feature>
<dbReference type="InterPro" id="IPR001734">
    <property type="entry name" value="Na/solute_symporter"/>
</dbReference>
<evidence type="ECO:0000256" key="9">
    <source>
        <dbReference type="ARBA" id="ARBA00023053"/>
    </source>
</evidence>
<evidence type="ECO:0000256" key="16">
    <source>
        <dbReference type="ARBA" id="ARBA00036976"/>
    </source>
</evidence>
<keyword evidence="11 22" id="KW-0472">Membrane</keyword>
<organism evidence="23">
    <name type="scientific">Tetraodon nigroviridis</name>
    <name type="common">Spotted green pufferfish</name>
    <name type="synonym">Chelonodon nigroviridis</name>
    <dbReference type="NCBI Taxonomy" id="99883"/>
    <lineage>
        <taxon>Eukaryota</taxon>
        <taxon>Metazoa</taxon>
        <taxon>Chordata</taxon>
        <taxon>Craniata</taxon>
        <taxon>Vertebrata</taxon>
        <taxon>Euteleostomi</taxon>
        <taxon>Actinopterygii</taxon>
        <taxon>Neopterygii</taxon>
        <taxon>Teleostei</taxon>
        <taxon>Neoteleostei</taxon>
        <taxon>Acanthomorphata</taxon>
        <taxon>Eupercaria</taxon>
        <taxon>Tetraodontiformes</taxon>
        <taxon>Tetradontoidea</taxon>
        <taxon>Tetraodontidae</taxon>
        <taxon>Tetraodon</taxon>
    </lineage>
</organism>
<evidence type="ECO:0000256" key="22">
    <source>
        <dbReference type="SAM" id="Phobius"/>
    </source>
</evidence>
<keyword evidence="12" id="KW-0739">Sodium transport</keyword>
<feature type="transmembrane region" description="Helical" evidence="22">
    <location>
        <begin position="174"/>
        <end position="192"/>
    </location>
</feature>
<protein>
    <recommendedName>
        <fullName evidence="17">Sodium/myo-inositol cotransporter 2</fullName>
    </recommendedName>
    <alternativeName>
        <fullName evidence="19">Sodium/myo-inositol transporter 2</fullName>
    </alternativeName>
    <alternativeName>
        <fullName evidence="18">Solute carrier family 5 member 11</fullName>
    </alternativeName>
</protein>
<feature type="transmembrane region" description="Helical" evidence="22">
    <location>
        <begin position="20"/>
        <end position="44"/>
    </location>
</feature>
<dbReference type="GO" id="GO:0006915">
    <property type="term" value="P:apoptotic process"/>
    <property type="evidence" value="ECO:0007669"/>
    <property type="project" value="UniProtKB-KW"/>
</dbReference>
<feature type="transmembrane region" description="Helical" evidence="22">
    <location>
        <begin position="65"/>
        <end position="98"/>
    </location>
</feature>
<evidence type="ECO:0000256" key="21">
    <source>
        <dbReference type="RuleBase" id="RU362091"/>
    </source>
</evidence>
<dbReference type="Pfam" id="PF00474">
    <property type="entry name" value="SSF"/>
    <property type="match status" value="2"/>
</dbReference>
<feature type="transmembrane region" description="Helical" evidence="22">
    <location>
        <begin position="104"/>
        <end position="121"/>
    </location>
</feature>
<evidence type="ECO:0000256" key="18">
    <source>
        <dbReference type="ARBA" id="ARBA00042834"/>
    </source>
</evidence>
<sequence length="574" mass="63061">MDVHQMTSTSPTSSAPSGITATLSVVDIAVLVVYFLLILAVGIWSMWRTQRSTVDGYFLAGRNMTWWPVGASLFASNIGSGHFIGLAGSGAAAGIAAIAYEWNGMLMVLLLGWLFLPIYIASGVKTMPEYLQRRFGGRRTQIFIAILSLFIYIFTKISVDMYAGALFIQLALQWNIYLAVTLLLLITALYTVAGGLAAVIYTDAAQTAIMLVGSLILMGFSFDKVGGWEALMEGYGKAIPAIRVPNTTCGIPRDDAFHLFRDPVNSDLPWPGVILGMSIPSLWYWCSDQVIVQRSLAAKTLTHAKGGSLLTAYLKVLPFFVIMLPGMISRILYTDEVACADPDLCRQICGNPVGCTDIAYAKMVMELLPTGEPAPPAHPHLPRFFPNTEPPSSLPGLRGLMMAVMIAALMSSLTSIFNSASTIFTMDVWKTFRSRCTEWELMVVGRVFVLVLVVASVLWIPVVQASQGGQLFIYIQSISTYLQPPVSVIFLMGCFWKRTNEQGAFWGLVIGLVVGCIRMLLDFIYPTPLCYEEDDRPGVLKNIHYLYFSLILSFITLLIVIVISLATEKPKPEQ</sequence>
<keyword evidence="7" id="KW-0769">Symport</keyword>
<feature type="transmembrane region" description="Helical" evidence="22">
    <location>
        <begin position="400"/>
        <end position="420"/>
    </location>
</feature>
<evidence type="ECO:0000256" key="5">
    <source>
        <dbReference type="ARBA" id="ARBA00022692"/>
    </source>
</evidence>
<keyword evidence="3" id="KW-0813">Transport</keyword>
<evidence type="ECO:0000256" key="19">
    <source>
        <dbReference type="ARBA" id="ARBA00043206"/>
    </source>
</evidence>
<feature type="transmembrane region" description="Helical" evidence="22">
    <location>
        <begin position="472"/>
        <end position="496"/>
    </location>
</feature>
<feature type="transmembrane region" description="Helical" evidence="22">
    <location>
        <begin position="545"/>
        <end position="566"/>
    </location>
</feature>
<gene>
    <name evidence="23" type="ORF">GSTENG00033411001</name>
</gene>
<comment type="catalytic activity">
    <reaction evidence="15">
        <text>1D-chiro-inositol(out) + 2 Na(+)(out) = 1D-chiro-inositol(in) + 2 Na(+)(in)</text>
        <dbReference type="Rhea" id="RHEA:73315"/>
        <dbReference type="ChEBI" id="CHEBI:27372"/>
        <dbReference type="ChEBI" id="CHEBI:29101"/>
    </reaction>
</comment>
<dbReference type="KEGG" id="tng:GSTEN00033411G001"/>
<reference evidence="23" key="1">
    <citation type="journal article" date="2004" name="Nature">
        <title>Genome duplication in the teleost fish Tetraodon nigroviridis reveals the early vertebrate proto-karyotype.</title>
        <authorList>
            <person name="Jaillon O."/>
            <person name="Aury J.-M."/>
            <person name="Brunet F."/>
            <person name="Petit J.-L."/>
            <person name="Stange-Thomann N."/>
            <person name="Mauceli E."/>
            <person name="Bouneau L."/>
            <person name="Fischer C."/>
            <person name="Ozouf-Costaz C."/>
            <person name="Bernot A."/>
            <person name="Nicaud S."/>
            <person name="Jaffe D."/>
            <person name="Fisher S."/>
            <person name="Lutfalla G."/>
            <person name="Dossat C."/>
            <person name="Segurens B."/>
            <person name="Dasilva C."/>
            <person name="Salanoubat M."/>
            <person name="Levy M."/>
            <person name="Boudet N."/>
            <person name="Castellano S."/>
            <person name="Anthouard V."/>
            <person name="Jubin C."/>
            <person name="Castelli V."/>
            <person name="Katinka M."/>
            <person name="Vacherie B."/>
            <person name="Biemont C."/>
            <person name="Skalli Z."/>
            <person name="Cattolico L."/>
            <person name="Poulain J."/>
            <person name="De Berardinis V."/>
            <person name="Cruaud C."/>
            <person name="Duprat S."/>
            <person name="Brottier P."/>
            <person name="Coutanceau J.-P."/>
            <person name="Gouzy J."/>
            <person name="Parra G."/>
            <person name="Lardier G."/>
            <person name="Chapple C."/>
            <person name="McKernan K.J."/>
            <person name="McEwan P."/>
            <person name="Bosak S."/>
            <person name="Kellis M."/>
            <person name="Volff J.-N."/>
            <person name="Guigo R."/>
            <person name="Zody M.C."/>
            <person name="Mesirov J."/>
            <person name="Lindblad-Toh K."/>
            <person name="Birren B."/>
            <person name="Nusbaum C."/>
            <person name="Kahn D."/>
            <person name="Robinson-Rechavi M."/>
            <person name="Laudet V."/>
            <person name="Schachter V."/>
            <person name="Quetier F."/>
            <person name="Saurin W."/>
            <person name="Scarpelli C."/>
            <person name="Wincker P."/>
            <person name="Lander E.S."/>
            <person name="Weissenbach J."/>
            <person name="Roest Crollius H."/>
        </authorList>
    </citation>
    <scope>NUCLEOTIDE SEQUENCE [LARGE SCALE GENOMIC DNA]</scope>
</reference>
<dbReference type="PANTHER" id="PTHR11819">
    <property type="entry name" value="SOLUTE CARRIER FAMILY 5"/>
    <property type="match status" value="1"/>
</dbReference>
<evidence type="ECO:0000256" key="2">
    <source>
        <dbReference type="ARBA" id="ARBA00006434"/>
    </source>
</evidence>
<keyword evidence="6" id="KW-0053">Apoptosis</keyword>
<evidence type="ECO:0000256" key="3">
    <source>
        <dbReference type="ARBA" id="ARBA00022448"/>
    </source>
</evidence>
<dbReference type="GO" id="GO:0016324">
    <property type="term" value="C:apical plasma membrane"/>
    <property type="evidence" value="ECO:0007669"/>
    <property type="project" value="UniProtKB-SubCell"/>
</dbReference>
<evidence type="ECO:0000256" key="8">
    <source>
        <dbReference type="ARBA" id="ARBA00022989"/>
    </source>
</evidence>
<feature type="transmembrane region" description="Helical" evidence="22">
    <location>
        <begin position="307"/>
        <end position="328"/>
    </location>
</feature>
<evidence type="ECO:0000256" key="11">
    <source>
        <dbReference type="ARBA" id="ARBA00023136"/>
    </source>
</evidence>
<dbReference type="GO" id="GO:0005412">
    <property type="term" value="F:D-glucose:sodium symporter activity"/>
    <property type="evidence" value="ECO:0007669"/>
    <property type="project" value="TreeGrafter"/>
</dbReference>
<evidence type="ECO:0000256" key="12">
    <source>
        <dbReference type="ARBA" id="ARBA00023201"/>
    </source>
</evidence>
<dbReference type="EMBL" id="CAAE01015037">
    <property type="protein sequence ID" value="CAG11440.1"/>
    <property type="molecule type" value="Genomic_DNA"/>
</dbReference>
<keyword evidence="4" id="KW-1003">Cell membrane</keyword>